<feature type="compositionally biased region" description="Pro residues" evidence="8">
    <location>
        <begin position="9"/>
        <end position="18"/>
    </location>
</feature>
<evidence type="ECO:0000256" key="1">
    <source>
        <dbReference type="ARBA" id="ARBA00004651"/>
    </source>
</evidence>
<organism evidence="10 11">
    <name type="scientific">Micromonospora zingiberis</name>
    <dbReference type="NCBI Taxonomy" id="2053011"/>
    <lineage>
        <taxon>Bacteria</taxon>
        <taxon>Bacillati</taxon>
        <taxon>Actinomycetota</taxon>
        <taxon>Actinomycetes</taxon>
        <taxon>Micromonosporales</taxon>
        <taxon>Micromonosporaceae</taxon>
        <taxon>Micromonospora</taxon>
    </lineage>
</organism>
<evidence type="ECO:0000256" key="7">
    <source>
        <dbReference type="RuleBase" id="RU363032"/>
    </source>
</evidence>
<dbReference type="RefSeq" id="WP_131304206.1">
    <property type="nucleotide sequence ID" value="NZ_SJJR01000008.1"/>
</dbReference>
<name>A0A4R0GKI5_9ACTN</name>
<dbReference type="GO" id="GO:0055085">
    <property type="term" value="P:transmembrane transport"/>
    <property type="evidence" value="ECO:0007669"/>
    <property type="project" value="InterPro"/>
</dbReference>
<keyword evidence="3" id="KW-1003">Cell membrane</keyword>
<comment type="subcellular location">
    <subcellularLocation>
        <location evidence="1 7">Cell membrane</location>
        <topology evidence="1 7">Multi-pass membrane protein</topology>
    </subcellularLocation>
</comment>
<evidence type="ECO:0000256" key="4">
    <source>
        <dbReference type="ARBA" id="ARBA00022692"/>
    </source>
</evidence>
<dbReference type="PANTHER" id="PTHR43227">
    <property type="entry name" value="BLL4140 PROTEIN"/>
    <property type="match status" value="1"/>
</dbReference>
<dbReference type="SUPFAM" id="SSF161098">
    <property type="entry name" value="MetI-like"/>
    <property type="match status" value="1"/>
</dbReference>
<evidence type="ECO:0000313" key="11">
    <source>
        <dbReference type="Proteomes" id="UP000292274"/>
    </source>
</evidence>
<evidence type="ECO:0000256" key="2">
    <source>
        <dbReference type="ARBA" id="ARBA00022448"/>
    </source>
</evidence>
<protein>
    <submittedName>
        <fullName evidence="10">ABC transporter permease subunit</fullName>
    </submittedName>
</protein>
<dbReference type="GO" id="GO:0005886">
    <property type="term" value="C:plasma membrane"/>
    <property type="evidence" value="ECO:0007669"/>
    <property type="project" value="UniProtKB-SubCell"/>
</dbReference>
<dbReference type="InterPro" id="IPR050809">
    <property type="entry name" value="UgpAE/MalFG_permease"/>
</dbReference>
<dbReference type="CDD" id="cd06261">
    <property type="entry name" value="TM_PBP2"/>
    <property type="match status" value="1"/>
</dbReference>
<evidence type="ECO:0000256" key="8">
    <source>
        <dbReference type="SAM" id="MobiDB-lite"/>
    </source>
</evidence>
<dbReference type="PANTHER" id="PTHR43227:SF11">
    <property type="entry name" value="BLL4140 PROTEIN"/>
    <property type="match status" value="1"/>
</dbReference>
<comment type="similarity">
    <text evidence="7">Belongs to the binding-protein-dependent transport system permease family.</text>
</comment>
<evidence type="ECO:0000256" key="6">
    <source>
        <dbReference type="ARBA" id="ARBA00023136"/>
    </source>
</evidence>
<dbReference type="Proteomes" id="UP000292274">
    <property type="component" value="Unassembled WGS sequence"/>
</dbReference>
<reference evidence="10 11" key="1">
    <citation type="submission" date="2019-02" db="EMBL/GenBank/DDBJ databases">
        <title>Jishengella sp. nov., isolated from a root of Zingiber montanum.</title>
        <authorList>
            <person name="Kuncharoen N."/>
            <person name="Kudo T."/>
            <person name="Masahiro Y."/>
            <person name="Ohkuma M."/>
            <person name="Tanasupawat S."/>
        </authorList>
    </citation>
    <scope>NUCLEOTIDE SEQUENCE [LARGE SCALE GENOMIC DNA]</scope>
    <source>
        <strain evidence="10 11">PLAI 1-1</strain>
    </source>
</reference>
<gene>
    <name evidence="10" type="ORF">E0H26_14815</name>
</gene>
<feature type="domain" description="ABC transmembrane type-1" evidence="9">
    <location>
        <begin position="120"/>
        <end position="334"/>
    </location>
</feature>
<evidence type="ECO:0000259" key="9">
    <source>
        <dbReference type="PROSITE" id="PS50928"/>
    </source>
</evidence>
<dbReference type="Gene3D" id="1.10.3720.10">
    <property type="entry name" value="MetI-like"/>
    <property type="match status" value="1"/>
</dbReference>
<keyword evidence="2 7" id="KW-0813">Transport</keyword>
<feature type="region of interest" description="Disordered" evidence="8">
    <location>
        <begin position="1"/>
        <end position="47"/>
    </location>
</feature>
<feature type="transmembrane region" description="Helical" evidence="7">
    <location>
        <begin position="166"/>
        <end position="186"/>
    </location>
</feature>
<dbReference type="OrthoDB" id="7944646at2"/>
<proteinExistence type="inferred from homology"/>
<keyword evidence="11" id="KW-1185">Reference proteome</keyword>
<accession>A0A4R0GKI5</accession>
<evidence type="ECO:0000256" key="5">
    <source>
        <dbReference type="ARBA" id="ARBA00022989"/>
    </source>
</evidence>
<dbReference type="InterPro" id="IPR000515">
    <property type="entry name" value="MetI-like"/>
</dbReference>
<feature type="transmembrane region" description="Helical" evidence="7">
    <location>
        <begin position="124"/>
        <end position="145"/>
    </location>
</feature>
<keyword evidence="4 7" id="KW-0812">Transmembrane</keyword>
<comment type="caution">
    <text evidence="10">The sequence shown here is derived from an EMBL/GenBank/DDBJ whole genome shotgun (WGS) entry which is preliminary data.</text>
</comment>
<evidence type="ECO:0000256" key="3">
    <source>
        <dbReference type="ARBA" id="ARBA00022475"/>
    </source>
</evidence>
<evidence type="ECO:0000313" key="10">
    <source>
        <dbReference type="EMBL" id="TCB96873.1"/>
    </source>
</evidence>
<keyword evidence="5 7" id="KW-1133">Transmembrane helix</keyword>
<dbReference type="Pfam" id="PF00528">
    <property type="entry name" value="BPD_transp_1"/>
    <property type="match status" value="1"/>
</dbReference>
<feature type="transmembrane region" description="Helical" evidence="7">
    <location>
        <begin position="206"/>
        <end position="231"/>
    </location>
</feature>
<feature type="transmembrane region" description="Helical" evidence="7">
    <location>
        <begin position="59"/>
        <end position="77"/>
    </location>
</feature>
<feature type="transmembrane region" description="Helical" evidence="7">
    <location>
        <begin position="313"/>
        <end position="334"/>
    </location>
</feature>
<sequence length="350" mass="37975">MASSVVPGQPAPSRPAPPGGTAAGDPSPDPDTIGKPRPGRRSPTPRRLSGWQRLVRDRFLLLLGLPGVVVVLLFQYVPLLGNVIAFKDYQPYLTIWEAPWVGFDNFSVIVNGDPAFLNALKNTLVISLVQIVVVFPVPIALALLLNSLLSERLKRISQSILYLPHFMSWVIVVALFQHMLGNAGLYNTFARTHGLPLVEIIGNPDLFLALITSQVIWKDAGWGTIIFLAAISRVDLQLYEAVAVDGGGRLRQLWHVTLPAIRPVIILLFILKLGDVLSVGFEQIFLQQGPVGLDASEVLDTYVYNYGIVGGNWGASAAVGLVKGLIGAILVLGANKVAHLFGERGLYAKW</sequence>
<dbReference type="AlphaFoldDB" id="A0A4R0GKI5"/>
<dbReference type="InterPro" id="IPR035906">
    <property type="entry name" value="MetI-like_sf"/>
</dbReference>
<dbReference type="EMBL" id="SJJR01000008">
    <property type="protein sequence ID" value="TCB96873.1"/>
    <property type="molecule type" value="Genomic_DNA"/>
</dbReference>
<dbReference type="PROSITE" id="PS50928">
    <property type="entry name" value="ABC_TM1"/>
    <property type="match status" value="1"/>
</dbReference>
<keyword evidence="6 7" id="KW-0472">Membrane</keyword>